<organism evidence="6 7">
    <name type="scientific">Bordetella genomosp. 2</name>
    <dbReference type="NCBI Taxonomy" id="1983456"/>
    <lineage>
        <taxon>Bacteria</taxon>
        <taxon>Pseudomonadati</taxon>
        <taxon>Pseudomonadota</taxon>
        <taxon>Betaproteobacteria</taxon>
        <taxon>Burkholderiales</taxon>
        <taxon>Alcaligenaceae</taxon>
        <taxon>Bordetella</taxon>
    </lineage>
</organism>
<dbReference type="InterPro" id="IPR000847">
    <property type="entry name" value="LysR_HTH_N"/>
</dbReference>
<evidence type="ECO:0000256" key="3">
    <source>
        <dbReference type="ARBA" id="ARBA00023125"/>
    </source>
</evidence>
<dbReference type="PROSITE" id="PS50931">
    <property type="entry name" value="HTH_LYSR"/>
    <property type="match status" value="1"/>
</dbReference>
<dbReference type="GO" id="GO:0003700">
    <property type="term" value="F:DNA-binding transcription factor activity"/>
    <property type="evidence" value="ECO:0007669"/>
    <property type="project" value="InterPro"/>
</dbReference>
<evidence type="ECO:0000256" key="1">
    <source>
        <dbReference type="ARBA" id="ARBA00009437"/>
    </source>
</evidence>
<name>A0A261W8E6_9BORD</name>
<keyword evidence="3" id="KW-0238">DNA-binding</keyword>
<dbReference type="PANTHER" id="PTHR30537">
    <property type="entry name" value="HTH-TYPE TRANSCRIPTIONAL REGULATOR"/>
    <property type="match status" value="1"/>
</dbReference>
<dbReference type="AlphaFoldDB" id="A0A261W8E6"/>
<evidence type="ECO:0000313" key="7">
    <source>
        <dbReference type="Proteomes" id="UP000215633"/>
    </source>
</evidence>
<evidence type="ECO:0000259" key="5">
    <source>
        <dbReference type="PROSITE" id="PS50931"/>
    </source>
</evidence>
<reference evidence="7" key="1">
    <citation type="submission" date="2017-05" db="EMBL/GenBank/DDBJ databases">
        <title>Complete and WGS of Bordetella genogroups.</title>
        <authorList>
            <person name="Spilker T."/>
            <person name="Lipuma J."/>
        </authorList>
    </citation>
    <scope>NUCLEOTIDE SEQUENCE [LARGE SCALE GENOMIC DNA]</scope>
    <source>
        <strain evidence="7">AU8256</strain>
    </source>
</reference>
<comment type="similarity">
    <text evidence="1">Belongs to the LysR transcriptional regulatory family.</text>
</comment>
<keyword evidence="7" id="KW-1185">Reference proteome</keyword>
<protein>
    <submittedName>
        <fullName evidence="6">LysR family transcriptional regulator</fullName>
    </submittedName>
</protein>
<dbReference type="InterPro" id="IPR005119">
    <property type="entry name" value="LysR_subst-bd"/>
</dbReference>
<dbReference type="GO" id="GO:0043565">
    <property type="term" value="F:sequence-specific DNA binding"/>
    <property type="evidence" value="ECO:0007669"/>
    <property type="project" value="TreeGrafter"/>
</dbReference>
<dbReference type="EMBL" id="NEVT01000002">
    <property type="protein sequence ID" value="OZI82645.1"/>
    <property type="molecule type" value="Genomic_DNA"/>
</dbReference>
<dbReference type="Gene3D" id="3.40.190.290">
    <property type="match status" value="1"/>
</dbReference>
<dbReference type="SUPFAM" id="SSF46785">
    <property type="entry name" value="Winged helix' DNA-binding domain"/>
    <property type="match status" value="1"/>
</dbReference>
<accession>A0A261W8E6</accession>
<dbReference type="Gene3D" id="1.10.10.10">
    <property type="entry name" value="Winged helix-like DNA-binding domain superfamily/Winged helix DNA-binding domain"/>
    <property type="match status" value="1"/>
</dbReference>
<keyword evidence="2" id="KW-0805">Transcription regulation</keyword>
<dbReference type="RefSeq" id="WP_094805578.1">
    <property type="nucleotide sequence ID" value="NZ_NEVT01000002.1"/>
</dbReference>
<dbReference type="CDD" id="cd08422">
    <property type="entry name" value="PBP2_CrgA_like"/>
    <property type="match status" value="1"/>
</dbReference>
<proteinExistence type="inferred from homology"/>
<evidence type="ECO:0000256" key="2">
    <source>
        <dbReference type="ARBA" id="ARBA00023015"/>
    </source>
</evidence>
<dbReference type="InterPro" id="IPR036390">
    <property type="entry name" value="WH_DNA-bd_sf"/>
</dbReference>
<dbReference type="InterPro" id="IPR058163">
    <property type="entry name" value="LysR-type_TF_proteobact-type"/>
</dbReference>
<evidence type="ECO:0000256" key="4">
    <source>
        <dbReference type="ARBA" id="ARBA00023163"/>
    </source>
</evidence>
<dbReference type="PANTHER" id="PTHR30537:SF35">
    <property type="entry name" value="TRANSCRIPTIONAL REGULATORY PROTEIN"/>
    <property type="match status" value="1"/>
</dbReference>
<dbReference type="Pfam" id="PF00126">
    <property type="entry name" value="HTH_1"/>
    <property type="match status" value="1"/>
</dbReference>
<dbReference type="Proteomes" id="UP000215633">
    <property type="component" value="Unassembled WGS sequence"/>
</dbReference>
<dbReference type="SUPFAM" id="SSF53850">
    <property type="entry name" value="Periplasmic binding protein-like II"/>
    <property type="match status" value="1"/>
</dbReference>
<sequence>MFDNEPDLNLVRLFVAMVESRNLSEAAQRCGMTRSNMSHRLKRLELALGAQLLRRTTRHVELTQAGRLLYQHGVRLLDEMRAARSSIDSLGGTVRGDVRIRLPTGLGHLYLAPVLLEFTRRYPDIALRVHINDNIGDLVSAEVDLALKITSAPPEDHVARRLCAIQWCLCATPGFLLDGRPVRTLAQLGRCSMIAPQSLGRRFDLRLKPAHGDPLILRVAPRLQSGDYPFLRDAVLAGLGVALLPRYAVWTQLRDGLLTEILPEFEPEGVGNAVYLLTAPNRFPSMATQALAGFVREQIERHQGDWRRPARPGAP</sequence>
<comment type="caution">
    <text evidence="6">The sequence shown here is derived from an EMBL/GenBank/DDBJ whole genome shotgun (WGS) entry which is preliminary data.</text>
</comment>
<dbReference type="Pfam" id="PF03466">
    <property type="entry name" value="LysR_substrate"/>
    <property type="match status" value="1"/>
</dbReference>
<gene>
    <name evidence="6" type="ORF">CAL24_01890</name>
</gene>
<evidence type="ECO:0000313" key="6">
    <source>
        <dbReference type="EMBL" id="OZI82645.1"/>
    </source>
</evidence>
<dbReference type="GO" id="GO:0006351">
    <property type="term" value="P:DNA-templated transcription"/>
    <property type="evidence" value="ECO:0007669"/>
    <property type="project" value="TreeGrafter"/>
</dbReference>
<dbReference type="InterPro" id="IPR036388">
    <property type="entry name" value="WH-like_DNA-bd_sf"/>
</dbReference>
<feature type="domain" description="HTH lysR-type" evidence="5">
    <location>
        <begin position="6"/>
        <end position="63"/>
    </location>
</feature>
<keyword evidence="4" id="KW-0804">Transcription</keyword>
<dbReference type="FunFam" id="1.10.10.10:FF:000001">
    <property type="entry name" value="LysR family transcriptional regulator"/>
    <property type="match status" value="1"/>
</dbReference>